<keyword evidence="3" id="KW-1185">Reference proteome</keyword>
<evidence type="ECO:0000256" key="1">
    <source>
        <dbReference type="SAM" id="MobiDB-lite"/>
    </source>
</evidence>
<feature type="region of interest" description="Disordered" evidence="1">
    <location>
        <begin position="181"/>
        <end position="252"/>
    </location>
</feature>
<dbReference type="OrthoDB" id="3404896at2"/>
<accession>A0A1C5IB07</accession>
<dbReference type="Proteomes" id="UP000199360">
    <property type="component" value="Unassembled WGS sequence"/>
</dbReference>
<sequence>MSSRQFSEVDHDLLADYLGGALDGTPEQATVARLVEQDPAWAEAYDTLARATDLVHADLAAWAAEPTPQMPVAVSDRITAALAGAGPAPVADHVPDAPGREATTTTVPAQPARATRPPGPASRSERHRGPGRRSRRWGRVAGPVALAAASVAAAGLGVSWLTNPGGYGDTTADRAAGEAAPAVGAPYRTTGPAVRSGTDWTPERFAPGVGGATKAPARPDMAGPSGAAKDGRESPFSAATEKRLSAPGGTDRLDRPEALAACLTAIGAEHGATPLTVDLVDYARFQGAPALVVTFSDAGGSRWGWVSGPECGVPGSGADTRFRTRVG</sequence>
<feature type="region of interest" description="Disordered" evidence="1">
    <location>
        <begin position="86"/>
        <end position="138"/>
    </location>
</feature>
<dbReference type="AlphaFoldDB" id="A0A1C5IB07"/>
<dbReference type="EMBL" id="FMDM01000005">
    <property type="protein sequence ID" value="SCG55293.1"/>
    <property type="molecule type" value="Genomic_DNA"/>
</dbReference>
<organism evidence="2 3">
    <name type="scientific">Micromonospora humi</name>
    <dbReference type="NCBI Taxonomy" id="745366"/>
    <lineage>
        <taxon>Bacteria</taxon>
        <taxon>Bacillati</taxon>
        <taxon>Actinomycetota</taxon>
        <taxon>Actinomycetes</taxon>
        <taxon>Micromonosporales</taxon>
        <taxon>Micromonosporaceae</taxon>
        <taxon>Micromonospora</taxon>
    </lineage>
</organism>
<protein>
    <recommendedName>
        <fullName evidence="4">Zinc-finger</fullName>
    </recommendedName>
</protein>
<evidence type="ECO:0008006" key="4">
    <source>
        <dbReference type="Google" id="ProtNLM"/>
    </source>
</evidence>
<proteinExistence type="predicted"/>
<dbReference type="STRING" id="745366.GA0070213_105183"/>
<evidence type="ECO:0000313" key="3">
    <source>
        <dbReference type="Proteomes" id="UP000199360"/>
    </source>
</evidence>
<reference evidence="3" key="1">
    <citation type="submission" date="2016-06" db="EMBL/GenBank/DDBJ databases">
        <authorList>
            <person name="Varghese N."/>
            <person name="Submissions Spin"/>
        </authorList>
    </citation>
    <scope>NUCLEOTIDE SEQUENCE [LARGE SCALE GENOMIC DNA]</scope>
    <source>
        <strain evidence="3">DSM 45647</strain>
    </source>
</reference>
<dbReference type="RefSeq" id="WP_091061853.1">
    <property type="nucleotide sequence ID" value="NZ_FMDM01000005.1"/>
</dbReference>
<gene>
    <name evidence="2" type="ORF">GA0070213_105183</name>
</gene>
<feature type="compositionally biased region" description="Basic residues" evidence="1">
    <location>
        <begin position="129"/>
        <end position="138"/>
    </location>
</feature>
<name>A0A1C5IB07_9ACTN</name>
<evidence type="ECO:0000313" key="2">
    <source>
        <dbReference type="EMBL" id="SCG55293.1"/>
    </source>
</evidence>